<evidence type="ECO:0000313" key="4">
    <source>
        <dbReference type="EMBL" id="RZB40979.1"/>
    </source>
</evidence>
<dbReference type="PANTHER" id="PTHR48043">
    <property type="entry name" value="EG:EG0003.4 PROTEIN-RELATED"/>
    <property type="match status" value="1"/>
</dbReference>
<comment type="similarity">
    <text evidence="1">Belongs to the UDP-glycosyltransferase family.</text>
</comment>
<accession>A0A482VDF7</accession>
<feature type="non-terminal residue" evidence="4">
    <location>
        <position position="1"/>
    </location>
</feature>
<dbReference type="PANTHER" id="PTHR48043:SF159">
    <property type="entry name" value="EG:EG0003.4 PROTEIN-RELATED"/>
    <property type="match status" value="1"/>
</dbReference>
<evidence type="ECO:0000313" key="5">
    <source>
        <dbReference type="Proteomes" id="UP000292052"/>
    </source>
</evidence>
<keyword evidence="5" id="KW-1185">Reference proteome</keyword>
<evidence type="ECO:0000256" key="2">
    <source>
        <dbReference type="ARBA" id="ARBA00022676"/>
    </source>
</evidence>
<dbReference type="EMBL" id="QDEB01114321">
    <property type="protein sequence ID" value="RZB40979.1"/>
    <property type="molecule type" value="Genomic_DNA"/>
</dbReference>
<keyword evidence="2" id="KW-0328">Glycosyltransferase</keyword>
<dbReference type="Gene3D" id="3.40.50.2000">
    <property type="entry name" value="Glycogen Phosphorylase B"/>
    <property type="match status" value="1"/>
</dbReference>
<protein>
    <submittedName>
        <fullName evidence="4">UDPGT domain containing protein</fullName>
    </submittedName>
</protein>
<organism evidence="4 5">
    <name type="scientific">Asbolus verrucosus</name>
    <name type="common">Desert ironclad beetle</name>
    <dbReference type="NCBI Taxonomy" id="1661398"/>
    <lineage>
        <taxon>Eukaryota</taxon>
        <taxon>Metazoa</taxon>
        <taxon>Ecdysozoa</taxon>
        <taxon>Arthropoda</taxon>
        <taxon>Hexapoda</taxon>
        <taxon>Insecta</taxon>
        <taxon>Pterygota</taxon>
        <taxon>Neoptera</taxon>
        <taxon>Endopterygota</taxon>
        <taxon>Coleoptera</taxon>
        <taxon>Polyphaga</taxon>
        <taxon>Cucujiformia</taxon>
        <taxon>Tenebrionidae</taxon>
        <taxon>Pimeliinae</taxon>
        <taxon>Asbolus</taxon>
    </lineage>
</organism>
<dbReference type="OrthoDB" id="5835829at2759"/>
<dbReference type="InterPro" id="IPR050271">
    <property type="entry name" value="UDP-glycosyltransferase"/>
</dbReference>
<reference evidence="4 5" key="1">
    <citation type="submission" date="2017-03" db="EMBL/GenBank/DDBJ databases">
        <title>Genome of the blue death feigning beetle - Asbolus verrucosus.</title>
        <authorList>
            <person name="Rider S.D."/>
        </authorList>
    </citation>
    <scope>NUCLEOTIDE SEQUENCE [LARGE SCALE GENOMIC DNA]</scope>
    <source>
        <strain evidence="4">Butters</strain>
        <tissue evidence="4">Head and leg muscle</tissue>
    </source>
</reference>
<dbReference type="InterPro" id="IPR002213">
    <property type="entry name" value="UDP_glucos_trans"/>
</dbReference>
<dbReference type="Pfam" id="PF00201">
    <property type="entry name" value="UDPGT"/>
    <property type="match status" value="1"/>
</dbReference>
<evidence type="ECO:0000256" key="3">
    <source>
        <dbReference type="ARBA" id="ARBA00022679"/>
    </source>
</evidence>
<dbReference type="AlphaFoldDB" id="A0A482VDF7"/>
<keyword evidence="3" id="KW-0808">Transferase</keyword>
<gene>
    <name evidence="4" type="ORF">BDFB_010945</name>
</gene>
<evidence type="ECO:0000256" key="1">
    <source>
        <dbReference type="ARBA" id="ARBA00009995"/>
    </source>
</evidence>
<proteinExistence type="inferred from homology"/>
<feature type="non-terminal residue" evidence="4">
    <location>
        <position position="270"/>
    </location>
</feature>
<dbReference type="SUPFAM" id="SSF53756">
    <property type="entry name" value="UDP-Glycosyltransferase/glycogen phosphorylase"/>
    <property type="match status" value="1"/>
</dbReference>
<dbReference type="GO" id="GO:0008194">
    <property type="term" value="F:UDP-glycosyltransferase activity"/>
    <property type="evidence" value="ECO:0007669"/>
    <property type="project" value="InterPro"/>
</dbReference>
<sequence length="270" mass="31341">VFHLPARSHYTISSKLLNELANRGHNVTVVTPYPQKSPPKTLKEISVESLIDSMNVIIDMTRIIEHVEFITNAEKRYLFGLDKNIVFENLKFLTHMGYVLVEHALAHENIQKLLQTNEKYDVVILPHHLNEALLGIAHHFRAPLVLVDSMPQFPWGSFYLSHPAPSSYVPNLLAHFTGRMNFWQRLLNSFYDSYTLLYHQWIILPKHRELVKKYIPGQPDLYDFLNNASLLLINSHVSTYEAIPQVPNAIEVGGFFIQEPKSFRKIYKHF</sequence>
<name>A0A482VDF7_ASBVE</name>
<dbReference type="Proteomes" id="UP000292052">
    <property type="component" value="Unassembled WGS sequence"/>
</dbReference>
<comment type="caution">
    <text evidence="4">The sequence shown here is derived from an EMBL/GenBank/DDBJ whole genome shotgun (WGS) entry which is preliminary data.</text>
</comment>